<keyword evidence="4 7" id="KW-0547">Nucleotide-binding</keyword>
<keyword evidence="1" id="KW-0723">Serine/threonine-protein kinase</keyword>
<dbReference type="OrthoDB" id="354826at2759"/>
<dbReference type="InterPro" id="IPR011009">
    <property type="entry name" value="Kinase-like_dom_sf"/>
</dbReference>
<feature type="domain" description="RGS" evidence="9">
    <location>
        <begin position="78"/>
        <end position="203"/>
    </location>
</feature>
<dbReference type="SUPFAM" id="SSF48097">
    <property type="entry name" value="Regulator of G-protein signaling, RGS"/>
    <property type="match status" value="1"/>
</dbReference>
<dbReference type="InterPro" id="IPR045270">
    <property type="entry name" value="STKc_AGC"/>
</dbReference>
<dbReference type="InterPro" id="IPR017441">
    <property type="entry name" value="Protein_kinase_ATP_BS"/>
</dbReference>
<dbReference type="Pfam" id="PF00069">
    <property type="entry name" value="Pkinase"/>
    <property type="match status" value="1"/>
</dbReference>
<dbReference type="PROSITE" id="PS00107">
    <property type="entry name" value="PROTEIN_KINASE_ATP"/>
    <property type="match status" value="1"/>
</dbReference>
<dbReference type="SUPFAM" id="SSF56112">
    <property type="entry name" value="Protein kinase-like (PK-like)"/>
    <property type="match status" value="1"/>
</dbReference>
<keyword evidence="6 7" id="KW-0067">ATP-binding</keyword>
<dbReference type="SMART" id="SM00220">
    <property type="entry name" value="S_TKc"/>
    <property type="match status" value="1"/>
</dbReference>
<protein>
    <submittedName>
        <fullName evidence="11">Agc protein kinase</fullName>
    </submittedName>
</protein>
<evidence type="ECO:0000259" key="8">
    <source>
        <dbReference type="PROSITE" id="PS50011"/>
    </source>
</evidence>
<organism evidence="11 12">
    <name type="scientific">Plasmopara halstedii</name>
    <name type="common">Downy mildew of sunflower</name>
    <dbReference type="NCBI Taxonomy" id="4781"/>
    <lineage>
        <taxon>Eukaryota</taxon>
        <taxon>Sar</taxon>
        <taxon>Stramenopiles</taxon>
        <taxon>Oomycota</taxon>
        <taxon>Peronosporomycetes</taxon>
        <taxon>Peronosporales</taxon>
        <taxon>Peronosporaceae</taxon>
        <taxon>Plasmopara</taxon>
    </lineage>
</organism>
<evidence type="ECO:0000313" key="12">
    <source>
        <dbReference type="Proteomes" id="UP000054928"/>
    </source>
</evidence>
<dbReference type="GO" id="GO:0004674">
    <property type="term" value="F:protein serine/threonine kinase activity"/>
    <property type="evidence" value="ECO:0007669"/>
    <property type="project" value="UniProtKB-KW"/>
</dbReference>
<evidence type="ECO:0000256" key="2">
    <source>
        <dbReference type="ARBA" id="ARBA00022553"/>
    </source>
</evidence>
<dbReference type="STRING" id="4781.A0A0P1B3D1"/>
<evidence type="ECO:0000256" key="6">
    <source>
        <dbReference type="ARBA" id="ARBA00022840"/>
    </source>
</evidence>
<feature type="binding site" evidence="7">
    <location>
        <position position="247"/>
    </location>
    <ligand>
        <name>ATP</name>
        <dbReference type="ChEBI" id="CHEBI:30616"/>
    </ligand>
</feature>
<dbReference type="InterPro" id="IPR016137">
    <property type="entry name" value="RGS"/>
</dbReference>
<dbReference type="InterPro" id="IPR000961">
    <property type="entry name" value="AGC-kinase_C"/>
</dbReference>
<dbReference type="InterPro" id="IPR036305">
    <property type="entry name" value="RGS_sf"/>
</dbReference>
<evidence type="ECO:0000256" key="4">
    <source>
        <dbReference type="ARBA" id="ARBA00022741"/>
    </source>
</evidence>
<dbReference type="InterPro" id="IPR044926">
    <property type="entry name" value="RGS_subdomain_2"/>
</dbReference>
<dbReference type="PANTHER" id="PTHR24351">
    <property type="entry name" value="RIBOSOMAL PROTEIN S6 KINASE"/>
    <property type="match status" value="1"/>
</dbReference>
<dbReference type="GeneID" id="36401328"/>
<dbReference type="AlphaFoldDB" id="A0A0P1B3D1"/>
<dbReference type="PROSITE" id="PS50011">
    <property type="entry name" value="PROTEIN_KINASE_DOM"/>
    <property type="match status" value="1"/>
</dbReference>
<feature type="domain" description="AGC-kinase C-terminal" evidence="10">
    <location>
        <begin position="527"/>
        <end position="605"/>
    </location>
</feature>
<sequence length="636" mass="72502">MINQSVTLISSLAGSTMGAGASMTKDSGNYIRLQTPSRIVTAFLNLANKPHQAPLVAAKTQWKIAHQFARDTSTNEQELLQLLHDPVGQKHIGAFAKKIMTSETFFCWVEIKEFREAPSSGYRKSMAKLIYRKYIKNGSTMALGSITSDLITHYDKQIAELDTNHGASATLDFFDPLMANIVADMCQNTFIRFKASPEYEAFKKDLKDTYNKVTIEDFEYLEVLGSGGFGRVVHARKKSTGKHYAMKIQLKTGLLDEHHDQLSQITSEKDILQICHNPFVLDMHYSFQTSAHAIIVTELVRGGDLSDALKACREGYIHEDRVRLYAAEIGLALNHMHELGLLYRDLKPGNVLLGEDGHVILADMGLATGFDPLKLQKEESGEFWYTAIQPKLTRRRTTVGTRGYMAPEIVSGKLMKRNERQGYTYAIDFWSLGVTMFELLCGFRPFTSPSTGNYFQDLANDETYGLSPRSQLKIELERMAQCVTFPSHVSPNAQDFLKRLLEVLPENRLGCNDEKGFVEFIEHPFFETIDWEKLMMKHIDPTFKPAVQLLSDKRIFNSYEQMMSYFDTRDKDFSRYDWYADPDPEMQKYFDNWEFISLNTLRAELGIAKELDEMNIPYKVLQLTGEDSKGKFTANK</sequence>
<evidence type="ECO:0000256" key="3">
    <source>
        <dbReference type="ARBA" id="ARBA00022679"/>
    </source>
</evidence>
<dbReference type="PROSITE" id="PS00108">
    <property type="entry name" value="PROTEIN_KINASE_ST"/>
    <property type="match status" value="1"/>
</dbReference>
<evidence type="ECO:0000259" key="9">
    <source>
        <dbReference type="PROSITE" id="PS50132"/>
    </source>
</evidence>
<dbReference type="OMA" id="TFFCWVE"/>
<dbReference type="GO" id="GO:0005524">
    <property type="term" value="F:ATP binding"/>
    <property type="evidence" value="ECO:0007669"/>
    <property type="project" value="UniProtKB-UniRule"/>
</dbReference>
<dbReference type="Pfam" id="PF00615">
    <property type="entry name" value="RGS"/>
    <property type="match status" value="1"/>
</dbReference>
<dbReference type="Gene3D" id="3.30.200.20">
    <property type="entry name" value="Phosphorylase Kinase, domain 1"/>
    <property type="match status" value="1"/>
</dbReference>
<accession>A0A0P1B3D1</accession>
<dbReference type="PROSITE" id="PS50132">
    <property type="entry name" value="RGS"/>
    <property type="match status" value="1"/>
</dbReference>
<evidence type="ECO:0000259" key="10">
    <source>
        <dbReference type="PROSITE" id="PS51285"/>
    </source>
</evidence>
<keyword evidence="2" id="KW-0597">Phosphoprotein</keyword>
<proteinExistence type="predicted"/>
<evidence type="ECO:0000256" key="7">
    <source>
        <dbReference type="PROSITE-ProRule" id="PRU10141"/>
    </source>
</evidence>
<keyword evidence="3" id="KW-0808">Transferase</keyword>
<dbReference type="Gene3D" id="1.10.510.10">
    <property type="entry name" value="Transferase(Phosphotransferase) domain 1"/>
    <property type="match status" value="1"/>
</dbReference>
<dbReference type="InterPro" id="IPR008271">
    <property type="entry name" value="Ser/Thr_kinase_AS"/>
</dbReference>
<evidence type="ECO:0000256" key="5">
    <source>
        <dbReference type="ARBA" id="ARBA00022777"/>
    </source>
</evidence>
<dbReference type="Gene3D" id="1.10.167.10">
    <property type="entry name" value="Regulator of G-protein Signalling 4, domain 2"/>
    <property type="match status" value="1"/>
</dbReference>
<dbReference type="SMART" id="SM00315">
    <property type="entry name" value="RGS"/>
    <property type="match status" value="1"/>
</dbReference>
<reference evidence="12" key="1">
    <citation type="submission" date="2014-09" db="EMBL/GenBank/DDBJ databases">
        <authorList>
            <person name="Sharma Rahul"/>
            <person name="Thines Marco"/>
        </authorList>
    </citation>
    <scope>NUCLEOTIDE SEQUENCE [LARGE SCALE GENOMIC DNA]</scope>
</reference>
<dbReference type="InterPro" id="IPR000719">
    <property type="entry name" value="Prot_kinase_dom"/>
</dbReference>
<keyword evidence="12" id="KW-1185">Reference proteome</keyword>
<feature type="domain" description="Protein kinase" evidence="8">
    <location>
        <begin position="218"/>
        <end position="526"/>
    </location>
</feature>
<dbReference type="PROSITE" id="PS51285">
    <property type="entry name" value="AGC_KINASE_CTER"/>
    <property type="match status" value="1"/>
</dbReference>
<dbReference type="RefSeq" id="XP_024584822.1">
    <property type="nucleotide sequence ID" value="XM_024719532.1"/>
</dbReference>
<name>A0A0P1B3D1_PLAHL</name>
<evidence type="ECO:0000256" key="1">
    <source>
        <dbReference type="ARBA" id="ARBA00022527"/>
    </source>
</evidence>
<keyword evidence="5 11" id="KW-0418">Kinase</keyword>
<dbReference type="EMBL" id="CCYD01002939">
    <property type="protein sequence ID" value="CEG48453.1"/>
    <property type="molecule type" value="Genomic_DNA"/>
</dbReference>
<evidence type="ECO:0000313" key="11">
    <source>
        <dbReference type="EMBL" id="CEG48453.1"/>
    </source>
</evidence>
<dbReference type="CDD" id="cd05123">
    <property type="entry name" value="STKc_AGC"/>
    <property type="match status" value="1"/>
</dbReference>
<dbReference type="Proteomes" id="UP000054928">
    <property type="component" value="Unassembled WGS sequence"/>
</dbReference>